<feature type="region of interest" description="Disordered" evidence="1">
    <location>
        <begin position="1"/>
        <end position="32"/>
    </location>
</feature>
<keyword evidence="3" id="KW-1185">Reference proteome</keyword>
<protein>
    <submittedName>
        <fullName evidence="2">Uncharacterized protein</fullName>
    </submittedName>
</protein>
<dbReference type="EMBL" id="BMAW01069092">
    <property type="protein sequence ID" value="GFT67261.1"/>
    <property type="molecule type" value="Genomic_DNA"/>
</dbReference>
<reference evidence="2" key="1">
    <citation type="submission" date="2020-08" db="EMBL/GenBank/DDBJ databases">
        <title>Multicomponent nature underlies the extraordinary mechanical properties of spider dragline silk.</title>
        <authorList>
            <person name="Kono N."/>
            <person name="Nakamura H."/>
            <person name="Mori M."/>
            <person name="Yoshida Y."/>
            <person name="Ohtoshi R."/>
            <person name="Malay A.D."/>
            <person name="Moran D.A.P."/>
            <person name="Tomita M."/>
            <person name="Numata K."/>
            <person name="Arakawa K."/>
        </authorList>
    </citation>
    <scope>NUCLEOTIDE SEQUENCE</scope>
</reference>
<organism evidence="2 3">
    <name type="scientific">Nephila pilipes</name>
    <name type="common">Giant wood spider</name>
    <name type="synonym">Nephila maculata</name>
    <dbReference type="NCBI Taxonomy" id="299642"/>
    <lineage>
        <taxon>Eukaryota</taxon>
        <taxon>Metazoa</taxon>
        <taxon>Ecdysozoa</taxon>
        <taxon>Arthropoda</taxon>
        <taxon>Chelicerata</taxon>
        <taxon>Arachnida</taxon>
        <taxon>Araneae</taxon>
        <taxon>Araneomorphae</taxon>
        <taxon>Entelegynae</taxon>
        <taxon>Araneoidea</taxon>
        <taxon>Nephilidae</taxon>
        <taxon>Nephila</taxon>
    </lineage>
</organism>
<accession>A0A8X6PGS3</accession>
<dbReference type="Proteomes" id="UP000887013">
    <property type="component" value="Unassembled WGS sequence"/>
</dbReference>
<evidence type="ECO:0000256" key="1">
    <source>
        <dbReference type="SAM" id="MobiDB-lite"/>
    </source>
</evidence>
<evidence type="ECO:0000313" key="2">
    <source>
        <dbReference type="EMBL" id="GFT67261.1"/>
    </source>
</evidence>
<evidence type="ECO:0000313" key="3">
    <source>
        <dbReference type="Proteomes" id="UP000887013"/>
    </source>
</evidence>
<feature type="compositionally biased region" description="Polar residues" evidence="1">
    <location>
        <begin position="1"/>
        <end position="29"/>
    </location>
</feature>
<proteinExistence type="predicted"/>
<name>A0A8X6PGS3_NEPPI</name>
<sequence length="86" mass="9653">MDAQTNCSDRTDSTMEQSIENEQPLTITDQDAALPASPASRVYSEEFFAVNFAITRRAIQGRNAYAAWAQKLGTTKKDDPEFLRIH</sequence>
<comment type="caution">
    <text evidence="2">The sequence shown here is derived from an EMBL/GenBank/DDBJ whole genome shotgun (WGS) entry which is preliminary data.</text>
</comment>
<dbReference type="AlphaFoldDB" id="A0A8X6PGS3"/>
<gene>
    <name evidence="2" type="ORF">NPIL_535291</name>
</gene>